<feature type="coiled-coil region" evidence="1">
    <location>
        <begin position="600"/>
        <end position="629"/>
    </location>
</feature>
<dbReference type="Proteomes" id="UP000269348">
    <property type="component" value="Segment"/>
</dbReference>
<reference evidence="3 4" key="1">
    <citation type="submission" date="2017-11" db="EMBL/GenBank/DDBJ databases">
        <title>A major lineage of nontailed dsDNA viruses as unrecognized killers of marine bacteria.</title>
        <authorList>
            <person name="Kauffman K.M."/>
            <person name="Hussain F.A."/>
            <person name="Yang J."/>
            <person name="Arevalo P."/>
            <person name="Brown J.M."/>
            <person name="Chang W.K."/>
            <person name="VanInsberghe D."/>
            <person name="Elsherbini J."/>
            <person name="Cutler M.B."/>
            <person name="Kelly L."/>
            <person name="Polz M.F."/>
        </authorList>
    </citation>
    <scope>NUCLEOTIDE SEQUENCE [LARGE SCALE GENOMIC DNA]</scope>
</reference>
<keyword evidence="4" id="KW-1185">Reference proteome</keyword>
<dbReference type="EMBL" id="MG592603">
    <property type="protein sequence ID" value="AUR97279.1"/>
    <property type="molecule type" value="Genomic_DNA"/>
</dbReference>
<name>A0A2I7RUG3_9CAUD</name>
<organism evidence="3 4">
    <name type="scientific">Vibrio phage 1.238.A._10N.261.52.F10</name>
    <dbReference type="NCBI Taxonomy" id="1881231"/>
    <lineage>
        <taxon>Viruses</taxon>
        <taxon>Duplodnaviria</taxon>
        <taxon>Heunggongvirae</taxon>
        <taxon>Uroviricota</taxon>
        <taxon>Caudoviricetes</taxon>
        <taxon>Schitoviridae</taxon>
        <taxon>Pariacacavirus</taxon>
        <taxon>Pariacacavirus 1238A</taxon>
    </lineage>
</organism>
<feature type="region of interest" description="Disordered" evidence="2">
    <location>
        <begin position="642"/>
        <end position="682"/>
    </location>
</feature>
<keyword evidence="1" id="KW-0175">Coiled coil</keyword>
<protein>
    <submittedName>
        <fullName evidence="3">Coil containing protein</fullName>
    </submittedName>
</protein>
<evidence type="ECO:0000256" key="1">
    <source>
        <dbReference type="SAM" id="Coils"/>
    </source>
</evidence>
<evidence type="ECO:0000313" key="3">
    <source>
        <dbReference type="EMBL" id="AUR97279.1"/>
    </source>
</evidence>
<proteinExistence type="predicted"/>
<sequence>MATTSNIPEGWSKAPTLAELNQNFEDSKGSHDIAMNERRVSLDILNATGSARKKTRKGFSDVHPQVARKHAEWRYAALSEAFLANQDVYRLKPRTAQDKESAHQNEVLLNYQWNNQIDKVGFVDELVRTGVDEGTAFIRVGWETVAGGMEPKNIYDYFPATSQAQVEELQKAAVVQQSDPYAYKAHVPEHIQEALRLTVQLQKPVYPVFKETIEVEALPLVNQPTLEVCNSANLYIDPLCQGDLDKANFAIYSFETSKADLNLHEHYFDVDKIKVDTGSILNAPDHEVSGDESFNFKDDSRVKFVAYEYWGFWDVDGSGVTTPFVATWVNDTLIRMEENPYPDKKIPFESVQYLPRRKQVYGTADSALLKDNQAIIGAVTRGAIDLMARSANAQKGIRDDLLDTTNLRKYEAGENYTFNPMVSPAQGVIEHSYPEIPNSVSLMLNMQEMDANNMTGVRPFGATDSSAGTATADRGVLDAATKRETGILRRFGRAMQRIGAKMIAMNGEFLSDEEIIRVTDDEFVAIRREELKGNYDVEVTIATAEEDATKAQELSFMLQTLGNTMPFELSQIVLADIARLRKMPQLSERISDFAPQPDPHAEMLKRLEVAKLELELAELQAKTQKLQTSAQLDMAKAGEAGAKTGNIQSDTDQKDLSFLEQQSGVAHARDMEQDQSQARGNMALEILKADLAQETNQPQQVS</sequence>
<dbReference type="Pfam" id="PF23899">
    <property type="entry name" value="SU10_portal"/>
    <property type="match status" value="1"/>
</dbReference>
<evidence type="ECO:0000313" key="4">
    <source>
        <dbReference type="Proteomes" id="UP000269348"/>
    </source>
</evidence>
<evidence type="ECO:0000256" key="2">
    <source>
        <dbReference type="SAM" id="MobiDB-lite"/>
    </source>
</evidence>
<gene>
    <name evidence="3" type="ORF">NVP1238A_30</name>
</gene>
<dbReference type="InterPro" id="IPR056909">
    <property type="entry name" value="SU10_portal"/>
</dbReference>
<accession>A0A2I7RUG3</accession>